<proteinExistence type="predicted"/>
<dbReference type="EMBL" id="LAZR01015580">
    <property type="protein sequence ID" value="KKM08309.1"/>
    <property type="molecule type" value="Genomic_DNA"/>
</dbReference>
<gene>
    <name evidence="1" type="ORF">LCGC14_1725150</name>
</gene>
<protein>
    <submittedName>
        <fullName evidence="1">Uncharacterized protein</fullName>
    </submittedName>
</protein>
<name>A0A0F9HB23_9ZZZZ</name>
<accession>A0A0F9HB23</accession>
<dbReference type="AlphaFoldDB" id="A0A0F9HB23"/>
<evidence type="ECO:0000313" key="1">
    <source>
        <dbReference type="EMBL" id="KKM08309.1"/>
    </source>
</evidence>
<organism evidence="1">
    <name type="scientific">marine sediment metagenome</name>
    <dbReference type="NCBI Taxonomy" id="412755"/>
    <lineage>
        <taxon>unclassified sequences</taxon>
        <taxon>metagenomes</taxon>
        <taxon>ecological metagenomes</taxon>
    </lineage>
</organism>
<sequence>MLFKSALVTQISGSIGGMTGSHNRGGMYLRARVIPTDPGTILQTTMRAIIANLTSRWNDVLTAGQRTAWNLYASRVTLLNPLGDAINVSGINQYVRSNAPRAQTGNTLIEDAPTIFDLGSMTPLLSIGASEATQIITVSFTATDLWNLAGGRLLLYSGKPTNAGVTFFKGPYRVGFQVSGDDPGVSPAAIPSQYVISQGQRVWVRAQASFPDGRLSTSQRIGPIPVAA</sequence>
<comment type="caution">
    <text evidence="1">The sequence shown here is derived from an EMBL/GenBank/DDBJ whole genome shotgun (WGS) entry which is preliminary data.</text>
</comment>
<reference evidence="1" key="1">
    <citation type="journal article" date="2015" name="Nature">
        <title>Complex archaea that bridge the gap between prokaryotes and eukaryotes.</title>
        <authorList>
            <person name="Spang A."/>
            <person name="Saw J.H."/>
            <person name="Jorgensen S.L."/>
            <person name="Zaremba-Niedzwiedzka K."/>
            <person name="Martijn J."/>
            <person name="Lind A.E."/>
            <person name="van Eijk R."/>
            <person name="Schleper C."/>
            <person name="Guy L."/>
            <person name="Ettema T.J."/>
        </authorList>
    </citation>
    <scope>NUCLEOTIDE SEQUENCE</scope>
</reference>